<accession>A0A6D2HHX1</accession>
<dbReference type="EMBL" id="CACVBM020001129">
    <property type="protein sequence ID" value="CAA7033036.1"/>
    <property type="molecule type" value="Genomic_DNA"/>
</dbReference>
<feature type="domain" description="F-box" evidence="1">
    <location>
        <begin position="18"/>
        <end position="53"/>
    </location>
</feature>
<dbReference type="PANTHER" id="PTHR47123:SF24">
    <property type="entry name" value="LOW PROTEIN: F-BOX_KELCH-REPEAT PROTEIN"/>
    <property type="match status" value="1"/>
</dbReference>
<name>A0A6D2HHX1_9BRAS</name>
<dbReference type="OrthoDB" id="642536at2759"/>
<dbReference type="AlphaFoldDB" id="A0A6D2HHX1"/>
<dbReference type="EMBL" id="CACVBM020000068">
    <property type="protein sequence ID" value="CAA7013910.1"/>
    <property type="molecule type" value="Genomic_DNA"/>
</dbReference>
<keyword evidence="4" id="KW-1185">Reference proteome</keyword>
<dbReference type="Gene3D" id="1.20.1280.50">
    <property type="match status" value="1"/>
</dbReference>
<evidence type="ECO:0000313" key="2">
    <source>
        <dbReference type="EMBL" id="CAA7013910.1"/>
    </source>
</evidence>
<protein>
    <recommendedName>
        <fullName evidence="1">F-box domain-containing protein</fullName>
    </recommendedName>
</protein>
<dbReference type="SUPFAM" id="SSF81383">
    <property type="entry name" value="F-box domain"/>
    <property type="match status" value="1"/>
</dbReference>
<organism evidence="2 4">
    <name type="scientific">Microthlaspi erraticum</name>
    <dbReference type="NCBI Taxonomy" id="1685480"/>
    <lineage>
        <taxon>Eukaryota</taxon>
        <taxon>Viridiplantae</taxon>
        <taxon>Streptophyta</taxon>
        <taxon>Embryophyta</taxon>
        <taxon>Tracheophyta</taxon>
        <taxon>Spermatophyta</taxon>
        <taxon>Magnoliopsida</taxon>
        <taxon>eudicotyledons</taxon>
        <taxon>Gunneridae</taxon>
        <taxon>Pentapetalae</taxon>
        <taxon>rosids</taxon>
        <taxon>malvids</taxon>
        <taxon>Brassicales</taxon>
        <taxon>Brassicaceae</taxon>
        <taxon>Coluteocarpeae</taxon>
        <taxon>Microthlaspi</taxon>
    </lineage>
</organism>
<dbReference type="InterPro" id="IPR001810">
    <property type="entry name" value="F-box_dom"/>
</dbReference>
<gene>
    <name evidence="2" type="ORF">MERR_LOCUS1144</name>
    <name evidence="3" type="ORF">MERR_LOCUS20271</name>
</gene>
<dbReference type="PANTHER" id="PTHR47123">
    <property type="entry name" value="F-BOX PROTEIN SKIP23"/>
    <property type="match status" value="1"/>
</dbReference>
<dbReference type="InterPro" id="IPR036047">
    <property type="entry name" value="F-box-like_dom_sf"/>
</dbReference>
<reference evidence="2 4" key="1">
    <citation type="submission" date="2020-01" db="EMBL/GenBank/DDBJ databases">
        <authorList>
            <person name="Mishra B."/>
        </authorList>
    </citation>
    <scope>NUCLEOTIDE SEQUENCE [LARGE SCALE GENOMIC DNA]</scope>
</reference>
<evidence type="ECO:0000259" key="1">
    <source>
        <dbReference type="Pfam" id="PF00646"/>
    </source>
</evidence>
<dbReference type="Proteomes" id="UP000467841">
    <property type="component" value="Unassembled WGS sequence"/>
</dbReference>
<dbReference type="Pfam" id="PF00646">
    <property type="entry name" value="F-box"/>
    <property type="match status" value="1"/>
</dbReference>
<evidence type="ECO:0000313" key="3">
    <source>
        <dbReference type="EMBL" id="CAA7033036.1"/>
    </source>
</evidence>
<proteinExistence type="predicted"/>
<sequence length="284" mass="32098">MAEPATKKKTSSSLLPDWSLLPEELLQVISGNLDNCFDVVHARSVCSSWRSTFAFPCSLLSPSYSLPTFNEFSLENEGLCTLKKIPLFLFRVRALDDAASASEFYLGGIVQGSRDEAEDQTELPPPIQCSVKVTIGESEATLMNMLDCQILSLSLGYRYRMFAWDPKVYRSVAFSPLNKEEFVVLLIDSRVLWVLTSSEMRWKKLKNVPDAPCWDLVTFRCRFYASFRGGSVAIDPCSLDVTRLMRRLVNGSWSPMWETVSCLLIENIWETSAARLKSFLKVVV</sequence>
<dbReference type="InterPro" id="IPR051304">
    <property type="entry name" value="SCF_F-box_domain"/>
</dbReference>
<evidence type="ECO:0000313" key="4">
    <source>
        <dbReference type="Proteomes" id="UP000467841"/>
    </source>
</evidence>